<keyword evidence="1" id="KW-0732">Signal</keyword>
<evidence type="ECO:0000256" key="1">
    <source>
        <dbReference type="SAM" id="SignalP"/>
    </source>
</evidence>
<dbReference type="OrthoDB" id="10443042at2759"/>
<gene>
    <name evidence="2" type="ORF">NCGR_LOCUS44855</name>
</gene>
<evidence type="ECO:0000313" key="2">
    <source>
        <dbReference type="EMBL" id="CAD6261434.1"/>
    </source>
</evidence>
<evidence type="ECO:0000313" key="3">
    <source>
        <dbReference type="Proteomes" id="UP000604825"/>
    </source>
</evidence>
<reference evidence="2" key="1">
    <citation type="submission" date="2020-10" db="EMBL/GenBank/DDBJ databases">
        <authorList>
            <person name="Han B."/>
            <person name="Lu T."/>
            <person name="Zhao Q."/>
            <person name="Huang X."/>
            <person name="Zhao Y."/>
        </authorList>
    </citation>
    <scope>NUCLEOTIDE SEQUENCE</scope>
</reference>
<dbReference type="InterPro" id="IPR007493">
    <property type="entry name" value="DUF538"/>
</dbReference>
<organism evidence="2 3">
    <name type="scientific">Miscanthus lutarioriparius</name>
    <dbReference type="NCBI Taxonomy" id="422564"/>
    <lineage>
        <taxon>Eukaryota</taxon>
        <taxon>Viridiplantae</taxon>
        <taxon>Streptophyta</taxon>
        <taxon>Embryophyta</taxon>
        <taxon>Tracheophyta</taxon>
        <taxon>Spermatophyta</taxon>
        <taxon>Magnoliopsida</taxon>
        <taxon>Liliopsida</taxon>
        <taxon>Poales</taxon>
        <taxon>Poaceae</taxon>
        <taxon>PACMAD clade</taxon>
        <taxon>Panicoideae</taxon>
        <taxon>Andropogonodae</taxon>
        <taxon>Andropogoneae</taxon>
        <taxon>Saccharinae</taxon>
        <taxon>Miscanthus</taxon>
    </lineage>
</organism>
<dbReference type="AlphaFoldDB" id="A0A811QYL0"/>
<dbReference type="InterPro" id="IPR036758">
    <property type="entry name" value="At5g01610-like"/>
</dbReference>
<dbReference type="PANTHER" id="PTHR31676">
    <property type="entry name" value="T31J12.3 PROTEIN-RELATED"/>
    <property type="match status" value="1"/>
</dbReference>
<sequence length="129" mass="13610">MTNKQLLILVAAFTALMLRATYARTIQINPAGTVYDLLEQNNLPQGLLPLGVQSYVLGAGGALEVTLSGDCNAFVTFSGRKFEFVYASKVNGVIKSGSISSVSGVSVQVAFAWHVLHQVTRAGNSSTSS</sequence>
<feature type="chain" id="PRO_5033066150" evidence="1">
    <location>
        <begin position="24"/>
        <end position="129"/>
    </location>
</feature>
<dbReference type="Proteomes" id="UP000604825">
    <property type="component" value="Unassembled WGS sequence"/>
</dbReference>
<proteinExistence type="predicted"/>
<dbReference type="PANTHER" id="PTHR31676:SF14">
    <property type="entry name" value="OS03G0393600 PROTEIN"/>
    <property type="match status" value="1"/>
</dbReference>
<dbReference type="Gene3D" id="2.30.240.10">
    <property type="entry name" value="At5g01610-like"/>
    <property type="match status" value="1"/>
</dbReference>
<dbReference type="EMBL" id="CAJGYO010000011">
    <property type="protein sequence ID" value="CAD6261434.1"/>
    <property type="molecule type" value="Genomic_DNA"/>
</dbReference>
<name>A0A811QYL0_9POAL</name>
<feature type="signal peptide" evidence="1">
    <location>
        <begin position="1"/>
        <end position="23"/>
    </location>
</feature>
<accession>A0A811QYL0</accession>
<protein>
    <submittedName>
        <fullName evidence="2">Uncharacterized protein</fullName>
    </submittedName>
</protein>
<keyword evidence="3" id="KW-1185">Reference proteome</keyword>
<dbReference type="SUPFAM" id="SSF141562">
    <property type="entry name" value="At5g01610-like"/>
    <property type="match status" value="1"/>
</dbReference>
<comment type="caution">
    <text evidence="2">The sequence shown here is derived from an EMBL/GenBank/DDBJ whole genome shotgun (WGS) entry which is preliminary data.</text>
</comment>
<dbReference type="Pfam" id="PF04398">
    <property type="entry name" value="DUF538"/>
    <property type="match status" value="1"/>
</dbReference>